<dbReference type="EMBL" id="LYBM01000050">
    <property type="protein sequence ID" value="ODA30630.1"/>
    <property type="molecule type" value="Genomic_DNA"/>
</dbReference>
<evidence type="ECO:0000313" key="1">
    <source>
        <dbReference type="EMBL" id="ODA30630.1"/>
    </source>
</evidence>
<dbReference type="RefSeq" id="WP_068905068.1">
    <property type="nucleotide sequence ID" value="NZ_JBHUIF010000017.1"/>
</dbReference>
<dbReference type="STRING" id="1080227.A8L45_19695"/>
<name>A0A1C3EBQ2_9GAMM</name>
<evidence type="ECO:0000313" key="2">
    <source>
        <dbReference type="Proteomes" id="UP000094936"/>
    </source>
</evidence>
<keyword evidence="2" id="KW-1185">Reference proteome</keyword>
<dbReference type="AlphaFoldDB" id="A0A1C3EBQ2"/>
<reference evidence="1 2" key="1">
    <citation type="submission" date="2016-05" db="EMBL/GenBank/DDBJ databases">
        <title>Genomic Taxonomy of the Vibrionaceae.</title>
        <authorList>
            <person name="Gomez-Gil B."/>
            <person name="Enciso-Ibarra J."/>
        </authorList>
    </citation>
    <scope>NUCLEOTIDE SEQUENCE [LARGE SCALE GENOMIC DNA]</scope>
    <source>
        <strain evidence="1 2">CAIM 1920</strain>
    </source>
</reference>
<protein>
    <recommendedName>
        <fullName evidence="3">Phage major tail tube protein</fullName>
    </recommendedName>
</protein>
<evidence type="ECO:0008006" key="3">
    <source>
        <dbReference type="Google" id="ProtNLM"/>
    </source>
</evidence>
<proteinExistence type="predicted"/>
<dbReference type="Pfam" id="PF04985">
    <property type="entry name" value="Phage_tube"/>
    <property type="match status" value="1"/>
</dbReference>
<dbReference type="OrthoDB" id="3078668at2"/>
<dbReference type="InterPro" id="IPR006498">
    <property type="entry name" value="Tail_tube"/>
</dbReference>
<accession>A0A1C3EBQ2</accession>
<dbReference type="Proteomes" id="UP000094936">
    <property type="component" value="Unassembled WGS sequence"/>
</dbReference>
<sequence length="172" mass="18930">MAGNLPSVLMDFNVLMNDKSYAGLANKLTLPKVVMKTIDVEGAGIAGSMKRDTGRLEAMEMNLDVSDCSDSLMSLIGSRTTRDKVLILRGAVDQNGVVKSCVIEVAGYWRELDLGEWAAGGQEFMTKFTVDVEYFSLQLDDKPLFKIDKINNEFIGPDGEDRNLAIREALSK</sequence>
<comment type="caution">
    <text evidence="1">The sequence shown here is derived from an EMBL/GenBank/DDBJ whole genome shotgun (WGS) entry which is preliminary data.</text>
</comment>
<organism evidence="1 2">
    <name type="scientific">Veronia pacifica</name>
    <dbReference type="NCBI Taxonomy" id="1080227"/>
    <lineage>
        <taxon>Bacteria</taxon>
        <taxon>Pseudomonadati</taxon>
        <taxon>Pseudomonadota</taxon>
        <taxon>Gammaproteobacteria</taxon>
        <taxon>Vibrionales</taxon>
        <taxon>Vibrionaceae</taxon>
        <taxon>Veronia</taxon>
    </lineage>
</organism>
<gene>
    <name evidence="1" type="ORF">A8L45_19695</name>
</gene>